<dbReference type="Proteomes" id="UP001153709">
    <property type="component" value="Chromosome 8"/>
</dbReference>
<reference evidence="1" key="1">
    <citation type="submission" date="2022-01" db="EMBL/GenBank/DDBJ databases">
        <authorList>
            <person name="King R."/>
        </authorList>
    </citation>
    <scope>NUCLEOTIDE SEQUENCE</scope>
</reference>
<sequence>MPFRKGKPDEDWFLTFSKRNRLSIKKPEVIEASRVRQQTDPFVVYDFFDQVETTINNLQLQPYPARI</sequence>
<dbReference type="AlphaFoldDB" id="A0A9N9XJV3"/>
<dbReference type="EMBL" id="OU898283">
    <property type="protein sequence ID" value="CAG9839442.1"/>
    <property type="molecule type" value="Genomic_DNA"/>
</dbReference>
<dbReference type="OrthoDB" id="6755551at2759"/>
<evidence type="ECO:0000313" key="2">
    <source>
        <dbReference type="Proteomes" id="UP001153709"/>
    </source>
</evidence>
<gene>
    <name evidence="1" type="ORF">DIABBA_LOCUS12208</name>
</gene>
<proteinExistence type="predicted"/>
<name>A0A9N9XJV3_DIABA</name>
<keyword evidence="2" id="KW-1185">Reference proteome</keyword>
<accession>A0A9N9XJV3</accession>
<organism evidence="1 2">
    <name type="scientific">Diabrotica balteata</name>
    <name type="common">Banded cucumber beetle</name>
    <dbReference type="NCBI Taxonomy" id="107213"/>
    <lineage>
        <taxon>Eukaryota</taxon>
        <taxon>Metazoa</taxon>
        <taxon>Ecdysozoa</taxon>
        <taxon>Arthropoda</taxon>
        <taxon>Hexapoda</taxon>
        <taxon>Insecta</taxon>
        <taxon>Pterygota</taxon>
        <taxon>Neoptera</taxon>
        <taxon>Endopterygota</taxon>
        <taxon>Coleoptera</taxon>
        <taxon>Polyphaga</taxon>
        <taxon>Cucujiformia</taxon>
        <taxon>Chrysomeloidea</taxon>
        <taxon>Chrysomelidae</taxon>
        <taxon>Galerucinae</taxon>
        <taxon>Diabroticina</taxon>
        <taxon>Diabroticites</taxon>
        <taxon>Diabrotica</taxon>
    </lineage>
</organism>
<protein>
    <submittedName>
        <fullName evidence="1">Uncharacterized protein</fullName>
    </submittedName>
</protein>
<evidence type="ECO:0000313" key="1">
    <source>
        <dbReference type="EMBL" id="CAG9839442.1"/>
    </source>
</evidence>